<evidence type="ECO:0000259" key="2">
    <source>
        <dbReference type="SMART" id="SM01215"/>
    </source>
</evidence>
<gene>
    <name evidence="4" type="ORF">MERGE_002133</name>
</gene>
<dbReference type="EMBL" id="CP054535">
    <property type="protein sequence ID" value="QSL64829.1"/>
    <property type="molecule type" value="Genomic_DNA"/>
</dbReference>
<evidence type="ECO:0000259" key="3">
    <source>
        <dbReference type="SMART" id="SM01216"/>
    </source>
</evidence>
<feature type="domain" description="FMP27 SW motif-containing RBG unit" evidence="2">
    <location>
        <begin position="939"/>
        <end position="1041"/>
    </location>
</feature>
<protein>
    <recommendedName>
        <fullName evidence="6">FMP27 GFWDK domain-containing protein</fullName>
    </recommendedName>
</protein>
<feature type="domain" description="FMP27 WPPW motif-containing RBG unit" evidence="3">
    <location>
        <begin position="1473"/>
        <end position="1969"/>
    </location>
</feature>
<dbReference type="InterPro" id="IPR045167">
    <property type="entry name" value="Hobbit"/>
</dbReference>
<dbReference type="SMART" id="SM01216">
    <property type="entry name" value="Fmp27_WPPW"/>
    <property type="match status" value="1"/>
</dbReference>
<dbReference type="InterPro" id="IPR019441">
    <property type="entry name" value="FMP27/BLTP2/Hobbit_GFWDK_RBG"/>
</dbReference>
<dbReference type="PANTHER" id="PTHR15678:SF6">
    <property type="entry name" value="BRIDGE-LIKE LIPID TRANSFER PROTEIN FAMILY MEMBER 2"/>
    <property type="match status" value="1"/>
</dbReference>
<proteinExistence type="predicted"/>
<dbReference type="Proteomes" id="UP000663699">
    <property type="component" value="Chromosome 4"/>
</dbReference>
<organism evidence="4 5">
    <name type="scientific">Pneumocystis wakefieldiae</name>
    <dbReference type="NCBI Taxonomy" id="38082"/>
    <lineage>
        <taxon>Eukaryota</taxon>
        <taxon>Fungi</taxon>
        <taxon>Dikarya</taxon>
        <taxon>Ascomycota</taxon>
        <taxon>Taphrinomycotina</taxon>
        <taxon>Pneumocystomycetes</taxon>
        <taxon>Pneumocystaceae</taxon>
        <taxon>Pneumocystis</taxon>
    </lineage>
</organism>
<dbReference type="Pfam" id="PF10344">
    <property type="entry name" value="Hobbit"/>
    <property type="match status" value="1"/>
</dbReference>
<dbReference type="SMART" id="SM01214">
    <property type="entry name" value="Fmp27_GFWDK"/>
    <property type="match status" value="1"/>
</dbReference>
<name>A0A899FZZ1_9ASCO</name>
<reference evidence="4" key="1">
    <citation type="submission" date="2020-06" db="EMBL/GenBank/DDBJ databases">
        <title>Genomes of multiple members of Pneumocystis genus reveal paths to human pathogen Pneumocystis jirovecii.</title>
        <authorList>
            <person name="Cisse O.H."/>
            <person name="Ma L."/>
            <person name="Dekker J."/>
            <person name="Khil P."/>
            <person name="Jo J."/>
            <person name="Brenchley J."/>
            <person name="Blair R."/>
            <person name="Pahar B."/>
            <person name="Chabe M."/>
            <person name="Van Rompay K.A."/>
            <person name="Keesler R."/>
            <person name="Sukura A."/>
            <person name="Hirsch V."/>
            <person name="Kutty G."/>
            <person name="Liu Y."/>
            <person name="Peng L."/>
            <person name="Chen J."/>
            <person name="Song J."/>
            <person name="Weissenbacher-Lang C."/>
            <person name="Xu J."/>
            <person name="Upham N.S."/>
            <person name="Stajich J.E."/>
            <person name="Cuomo C.A."/>
            <person name="Cushion M.T."/>
            <person name="Kovacs J.A."/>
        </authorList>
    </citation>
    <scope>NUCLEOTIDE SEQUENCE</scope>
    <source>
        <strain evidence="4">2A</strain>
    </source>
</reference>
<sequence length="2570" mass="300747">MMKSSIFFKIKDWVDIMVTDTSINIEDYGRFFISTFNMRFNNTSHYNATSEICSGRFSGLLSREKTFKMTNIVDSILFISKRGTSLELIDKVLINIQGKLDYVIKNIKCSVECGNFILPLDEFMDNDLSYFFDNKNDSFISALDNKYFNAKDESNESTVKSEQNMVEKIHWFNMIHEMQFHVGNLKIKKSITSSDSKNGNSFLLLRLKEIGINVHQIGKNLSIYRQFLDVPASHQILASCISLSISIFQERMQEKKADFILIPMITFACKIITLDHSVNSNMATMGPNITNIIANIVITSPSIDLRFERLLSMVSIFESKDATHTSAFSKLQLLKYFIPKLNFNFSIYEPVIRIMLPFNNSLYENLKQRPTILIFSLSNIFLDLQTNISGSDISRSFSVNTSILFISQKLYYHTSFKGKYSIFTIENFTLRFKFDLFPFNNVFIGIFHENVVFNLNNIEIIYCLNNIFFSISNTRYNYLSKKSIGLPDTFLLYKCSLLLRKIEFHGSKLDIYLFGNEPKITYDNKGILLRLDSWKMEYCFLNTSSKELLFSIYKESKSPNFQHILNAFIFNTIPSSKGTLLLNGFKIFAIHAENVLDMKEPIIEVIKYGLTFITEPNKDHLLQIMIEIGQLCLTYSIFKYYTILLALKILEKTFFRDNIFKTSQDCHTEVNCQVNNLLWRYIFVYISIPLVKIRIELPSKQFLMLGIHKLEVSHNRDKFLSCKAGNILLYVPSPVIQKFWDRIVNINTLTIYYKRAKIDQENEPTIVLYADAIRIRIPHKFVLYSMVDSLQNNIKSAKQLYYCFFMNSSNSTLTNHPVKAKIIPRIQLESSVISFDMEDDPFEARLGLIWRIGLIEQKARIMRETTFDIKAEKIKDESELMNDNEQSKTDNENEYFLGTSFEKSELKQLYNKQESIKNIKDVQDFSESKFSNLPSKAEQAYEKLQEYNSRSWIKKFQKVNNLQSSKLYSIRHKHWALEDIKCIPIFQESILPLPTRPPLLSILFLNVEFIFDKPSFPMENLYQFLRDTGKGLPLETKFSVLIPFNLSWKMAEMKVYLRDYPLPLIYIPDSNPLRPQNFPTWEFSSDLVIAEQFSEKESIRYVEVCIIPDNSGKEGSSFNIKVARTITPIKIYGVVNVDINTLYPTQITWGMSLQPAIQDIMRIFGTFSRPLEDPSNKLCFWDKIRLIMHTSFKFKWKNDGNVYLTLKGSRDPYLITGDGAGFIKCWKGNVEWNVGCSLDSRNFMVIISDEFLLAIPDFIQQAQSLMNWPNIIISAYDNLTNNTYQKNVIHFQKIIMKLKGGVKWTVGLVFEQHCDNACQNCYGKYQCRIFNFKPHYKIFLRIPKFTFMENGEKYDAFKGFRSHYIHGSLSIICPIDVSLQDSRFNENIKSYNAIHLTPKVFQHFFNWWYLFSGIMSFPLKSGKLFLFPHTKKKLSRHLMTFSYKLELSPLFLSHIYNYRTDIDWVDKTFTSIGIKGKTEKFTLDLHQKKNLQFEKLHKTGKDENIIIDKATINFTSTDLKVILSRFNEIDIEDFNKFQYDSRKSHDFRMIFQKNNSNHFIVDEDLKWIDIDDFIDLDLDVSLKTAPVFQILPLAYIPQFIYFRETNNHCNGSDSENICLPKYQFGNSDTHFCILNNKKDPYDIQIELIQKRQNEIIEQINRNNNKLSSIENYKKIIDENAMLFDRHNFINAILLHMNADQDSNLTNKLDTSIDNHFIPSSISENFRPLSKETISEHFSDFNNRFFVYNIQLKWYNSVRNILLSYIHQITQREGFVYYMSQKAVKFITDLIKERIKLGNCLSIITNEKIINKQGFNDQEINELIDGLINDTNNDFEHEKKNKKSYSSIDNPFFRDDFDYILSKNYDCQHSYIVKLFAPQIQLQSEKNNQAVAIMTAQNMQLKVFSIIDKNMIDDTVSGLLQHRFIVKMNNAQIFVSKKNDFIENSANFFYTNSYGSLQSNWSPWVPLESIYDFTGTPLAFARIIDQTSASLGFIKHNHLRLKKNELNHNKNDLFESFKIESPEQYVNNIVVDFPKIIFTANSDQYYIIFLIVTDLLIYTEPAQKEKSKRLEKLMLAVDFSDLTEEIKTQHRLYYENYSMEQRLIRIKIEAELRDCEDELFYIMKSISASQKHDGNIIENVANMSWLLSASEVVWHGLLENNKPFVDFGLSNATYQRTDNFNGSNFNILEIETIQGINLLPKTCFPDLLSPYFCGSKSVLHGRKKKMIRIYWHMLDSIGGIPVMDHFEVNLFPLSIKGVVNFTVQEKFSPLKKDINADISNTEYYYKTDISHPFYSNRSSSLSLLMNSIKSPIESFSCLSKLSRESIKSNSSFQIFYDFEDPSGTESFKLSKSETQIIDSNTFEKNNRISNRPCFKPNDDLNQMVLRANNNMTLLYVKVPSLILCLSYKGPRKKNIEDLNDFVFCIPTIEYRNKTWSYLDLVLHIKKEIIKAIIGHTGSLVKDKFIQRRSREKISQIKREYIPFKINMPLNYKNKNIELQKTSSNIIKSNLTKINCLHFNHKYHLHNFSERSLSCVSHLENLLIQLYKIIFYIKKLVNKKYYKKYHNIYIYI</sequence>
<dbReference type="OrthoDB" id="1562405at2759"/>
<dbReference type="PANTHER" id="PTHR15678">
    <property type="entry name" value="ANTIGEN MLAA-22-RELATED"/>
    <property type="match status" value="1"/>
</dbReference>
<feature type="domain" description="FMP27/BLTP2/Hobbit GFWDK motif-containing RBG unit" evidence="1">
    <location>
        <begin position="1059"/>
        <end position="1215"/>
    </location>
</feature>
<evidence type="ECO:0008006" key="6">
    <source>
        <dbReference type="Google" id="ProtNLM"/>
    </source>
</evidence>
<dbReference type="InterPro" id="IPR019415">
    <property type="entry name" value="FMP27_SW_RBG"/>
</dbReference>
<evidence type="ECO:0000259" key="1">
    <source>
        <dbReference type="SMART" id="SM01214"/>
    </source>
</evidence>
<dbReference type="SMART" id="SM01215">
    <property type="entry name" value="Fmp27_SW"/>
    <property type="match status" value="1"/>
</dbReference>
<keyword evidence="5" id="KW-1185">Reference proteome</keyword>
<evidence type="ECO:0000313" key="5">
    <source>
        <dbReference type="Proteomes" id="UP000663699"/>
    </source>
</evidence>
<accession>A0A899FZZ1</accession>
<dbReference type="InterPro" id="IPR019449">
    <property type="entry name" value="FMP27_WPPW_RBG"/>
</dbReference>
<evidence type="ECO:0000313" key="4">
    <source>
        <dbReference type="EMBL" id="QSL64829.1"/>
    </source>
</evidence>